<feature type="domain" description="ATP-grasp fold succinyl-CoA synthetase-type" evidence="1">
    <location>
        <begin position="2"/>
        <end position="78"/>
    </location>
</feature>
<dbReference type="PANTHER" id="PTHR11815:SF10">
    <property type="entry name" value="SUCCINATE--COA LIGASE [GDP-FORMING] SUBUNIT BETA, MITOCHONDRIAL"/>
    <property type="match status" value="1"/>
</dbReference>
<dbReference type="EMBL" id="UINC01009139">
    <property type="protein sequence ID" value="SVA41016.1"/>
    <property type="molecule type" value="Genomic_DNA"/>
</dbReference>
<name>A0A381VKZ6_9ZZZZ</name>
<dbReference type="GO" id="GO:0006104">
    <property type="term" value="P:succinyl-CoA metabolic process"/>
    <property type="evidence" value="ECO:0007669"/>
    <property type="project" value="TreeGrafter"/>
</dbReference>
<sequence length="79" mass="8303">MNIHEYQAKAMFREAGVAVQEGVHCTTVEQALAAYDSLGSKMVAVKSQIHAGGRGKGNLYHPDLGDLVMEGGVKVASSS</sequence>
<proteinExistence type="predicted"/>
<dbReference type="AlphaFoldDB" id="A0A381VKZ6"/>
<dbReference type="GO" id="GO:0004775">
    <property type="term" value="F:succinate-CoA ligase (ADP-forming) activity"/>
    <property type="evidence" value="ECO:0007669"/>
    <property type="project" value="TreeGrafter"/>
</dbReference>
<organism evidence="2">
    <name type="scientific">marine metagenome</name>
    <dbReference type="NCBI Taxonomy" id="408172"/>
    <lineage>
        <taxon>unclassified sequences</taxon>
        <taxon>metagenomes</taxon>
        <taxon>ecological metagenomes</taxon>
    </lineage>
</organism>
<dbReference type="InterPro" id="IPR013650">
    <property type="entry name" value="ATP-grasp_succ-CoA_synth-type"/>
</dbReference>
<dbReference type="GO" id="GO:0006099">
    <property type="term" value="P:tricarboxylic acid cycle"/>
    <property type="evidence" value="ECO:0007669"/>
    <property type="project" value="TreeGrafter"/>
</dbReference>
<evidence type="ECO:0000313" key="2">
    <source>
        <dbReference type="EMBL" id="SVA41016.1"/>
    </source>
</evidence>
<gene>
    <name evidence="2" type="ORF">METZ01_LOCUS93870</name>
</gene>
<evidence type="ECO:0000259" key="1">
    <source>
        <dbReference type="Pfam" id="PF08442"/>
    </source>
</evidence>
<dbReference type="Pfam" id="PF08442">
    <property type="entry name" value="ATP-grasp_2"/>
    <property type="match status" value="1"/>
</dbReference>
<dbReference type="GO" id="GO:0005829">
    <property type="term" value="C:cytosol"/>
    <property type="evidence" value="ECO:0007669"/>
    <property type="project" value="TreeGrafter"/>
</dbReference>
<reference evidence="2" key="1">
    <citation type="submission" date="2018-05" db="EMBL/GenBank/DDBJ databases">
        <authorList>
            <person name="Lanie J.A."/>
            <person name="Ng W.-L."/>
            <person name="Kazmierczak K.M."/>
            <person name="Andrzejewski T.M."/>
            <person name="Davidsen T.M."/>
            <person name="Wayne K.J."/>
            <person name="Tettelin H."/>
            <person name="Glass J.I."/>
            <person name="Rusch D."/>
            <person name="Podicherti R."/>
            <person name="Tsui H.-C.T."/>
            <person name="Winkler M.E."/>
        </authorList>
    </citation>
    <scope>NUCLEOTIDE SEQUENCE</scope>
</reference>
<dbReference type="PANTHER" id="PTHR11815">
    <property type="entry name" value="SUCCINYL-COA SYNTHETASE BETA CHAIN"/>
    <property type="match status" value="1"/>
</dbReference>
<dbReference type="Gene3D" id="3.30.1490.20">
    <property type="entry name" value="ATP-grasp fold, A domain"/>
    <property type="match status" value="1"/>
</dbReference>
<protein>
    <recommendedName>
        <fullName evidence="1">ATP-grasp fold succinyl-CoA synthetase-type domain-containing protein</fullName>
    </recommendedName>
</protein>
<feature type="non-terminal residue" evidence="2">
    <location>
        <position position="79"/>
    </location>
</feature>
<dbReference type="InterPro" id="IPR013815">
    <property type="entry name" value="ATP_grasp_subdomain_1"/>
</dbReference>
<dbReference type="Gene3D" id="3.30.470.20">
    <property type="entry name" value="ATP-grasp fold, B domain"/>
    <property type="match status" value="1"/>
</dbReference>
<dbReference type="GO" id="GO:0042709">
    <property type="term" value="C:succinate-CoA ligase complex"/>
    <property type="evidence" value="ECO:0007669"/>
    <property type="project" value="TreeGrafter"/>
</dbReference>
<accession>A0A381VKZ6</accession>
<dbReference type="SUPFAM" id="SSF56059">
    <property type="entry name" value="Glutathione synthetase ATP-binding domain-like"/>
    <property type="match status" value="1"/>
</dbReference>
<dbReference type="GO" id="GO:0005524">
    <property type="term" value="F:ATP binding"/>
    <property type="evidence" value="ECO:0007669"/>
    <property type="project" value="InterPro"/>
</dbReference>